<dbReference type="Proteomes" id="UP000617531">
    <property type="component" value="Unassembled WGS sequence"/>
</dbReference>
<dbReference type="InterPro" id="IPR036390">
    <property type="entry name" value="WH_DNA-bd_sf"/>
</dbReference>
<protein>
    <recommendedName>
        <fullName evidence="8">IclR family transcriptional regulator</fullName>
    </recommendedName>
</protein>
<dbReference type="Gene3D" id="3.30.450.40">
    <property type="match status" value="1"/>
</dbReference>
<keyword evidence="2" id="KW-0238">DNA-binding</keyword>
<dbReference type="PROSITE" id="PS51077">
    <property type="entry name" value="HTH_ICLR"/>
    <property type="match status" value="1"/>
</dbReference>
<organism evidence="6 7">
    <name type="scientific">Pseudolysinimonas yzui</name>
    <dbReference type="NCBI Taxonomy" id="2708254"/>
    <lineage>
        <taxon>Bacteria</taxon>
        <taxon>Bacillati</taxon>
        <taxon>Actinomycetota</taxon>
        <taxon>Actinomycetes</taxon>
        <taxon>Micrococcales</taxon>
        <taxon>Microbacteriaceae</taxon>
        <taxon>Pseudolysinimonas</taxon>
    </lineage>
</organism>
<keyword evidence="1" id="KW-0805">Transcription regulation</keyword>
<dbReference type="AlphaFoldDB" id="A0A8J3M0R3"/>
<dbReference type="GO" id="GO:0045892">
    <property type="term" value="P:negative regulation of DNA-templated transcription"/>
    <property type="evidence" value="ECO:0007669"/>
    <property type="project" value="TreeGrafter"/>
</dbReference>
<name>A0A8J3M0R3_9MICO</name>
<sequence length="254" mass="27032">MAGRSGEPGVSLLERAFRMLRALPADGTAIAVPDLAHAAGLPVSTTHRLVAELARLGAVERTADGVSMGLGLWELGERSAVLRQLREAALPELIELYEGTGENVHLGVLVGHEVLYVAKANGKRAIPTLSEVGQRHPLHATGVGRAILLTRTPAWLDEYLRAPLEAETRHTITDAAKLREVIVAEAGKGWAYTRQEMTLGNISIAMPLRDRPGLPAAAIGIVAHASSADEVRLLPLLRRAVAAIEARLDTTFGG</sequence>
<reference evidence="6" key="2">
    <citation type="submission" date="2020-09" db="EMBL/GenBank/DDBJ databases">
        <authorList>
            <person name="Sun Q."/>
            <person name="Zhou Y."/>
        </authorList>
    </citation>
    <scope>NUCLEOTIDE SEQUENCE</scope>
    <source>
        <strain evidence="6">CGMCC 1.16548</strain>
    </source>
</reference>
<dbReference type="InterPro" id="IPR005471">
    <property type="entry name" value="Tscrpt_reg_IclR_N"/>
</dbReference>
<accession>A0A8J3M0R3</accession>
<dbReference type="InterPro" id="IPR029016">
    <property type="entry name" value="GAF-like_dom_sf"/>
</dbReference>
<dbReference type="Pfam" id="PF01614">
    <property type="entry name" value="IclR_C"/>
    <property type="match status" value="1"/>
</dbReference>
<evidence type="ECO:0008006" key="8">
    <source>
        <dbReference type="Google" id="ProtNLM"/>
    </source>
</evidence>
<evidence type="ECO:0000256" key="1">
    <source>
        <dbReference type="ARBA" id="ARBA00023015"/>
    </source>
</evidence>
<dbReference type="Pfam" id="PF09339">
    <property type="entry name" value="HTH_IclR"/>
    <property type="match status" value="1"/>
</dbReference>
<dbReference type="PROSITE" id="PS51078">
    <property type="entry name" value="ICLR_ED"/>
    <property type="match status" value="1"/>
</dbReference>
<evidence type="ECO:0000313" key="6">
    <source>
        <dbReference type="EMBL" id="GHF14910.1"/>
    </source>
</evidence>
<keyword evidence="7" id="KW-1185">Reference proteome</keyword>
<dbReference type="InterPro" id="IPR036388">
    <property type="entry name" value="WH-like_DNA-bd_sf"/>
</dbReference>
<feature type="domain" description="IclR-ED" evidence="5">
    <location>
        <begin position="71"/>
        <end position="254"/>
    </location>
</feature>
<dbReference type="RefSeq" id="WP_191282825.1">
    <property type="nucleotide sequence ID" value="NZ_BNAI01000002.1"/>
</dbReference>
<evidence type="ECO:0000256" key="2">
    <source>
        <dbReference type="ARBA" id="ARBA00023125"/>
    </source>
</evidence>
<dbReference type="Gene3D" id="1.10.10.10">
    <property type="entry name" value="Winged helix-like DNA-binding domain superfamily/Winged helix DNA-binding domain"/>
    <property type="match status" value="1"/>
</dbReference>
<dbReference type="PANTHER" id="PTHR30136:SF24">
    <property type="entry name" value="HTH-TYPE TRANSCRIPTIONAL REPRESSOR ALLR"/>
    <property type="match status" value="1"/>
</dbReference>
<evidence type="ECO:0000259" key="4">
    <source>
        <dbReference type="PROSITE" id="PS51077"/>
    </source>
</evidence>
<gene>
    <name evidence="6" type="ORF">GCM10011600_14850</name>
</gene>
<dbReference type="PANTHER" id="PTHR30136">
    <property type="entry name" value="HELIX-TURN-HELIX TRANSCRIPTIONAL REGULATOR, ICLR FAMILY"/>
    <property type="match status" value="1"/>
</dbReference>
<dbReference type="InterPro" id="IPR050707">
    <property type="entry name" value="HTH_MetabolicPath_Reg"/>
</dbReference>
<dbReference type="EMBL" id="BNAI01000002">
    <property type="protein sequence ID" value="GHF14910.1"/>
    <property type="molecule type" value="Genomic_DNA"/>
</dbReference>
<evidence type="ECO:0000259" key="5">
    <source>
        <dbReference type="PROSITE" id="PS51078"/>
    </source>
</evidence>
<dbReference type="SUPFAM" id="SSF55781">
    <property type="entry name" value="GAF domain-like"/>
    <property type="match status" value="1"/>
</dbReference>
<evidence type="ECO:0000313" key="7">
    <source>
        <dbReference type="Proteomes" id="UP000617531"/>
    </source>
</evidence>
<evidence type="ECO:0000256" key="3">
    <source>
        <dbReference type="ARBA" id="ARBA00023163"/>
    </source>
</evidence>
<proteinExistence type="predicted"/>
<comment type="caution">
    <text evidence="6">The sequence shown here is derived from an EMBL/GenBank/DDBJ whole genome shotgun (WGS) entry which is preliminary data.</text>
</comment>
<dbReference type="InterPro" id="IPR014757">
    <property type="entry name" value="Tscrpt_reg_IclR_C"/>
</dbReference>
<keyword evidence="3" id="KW-0804">Transcription</keyword>
<dbReference type="SUPFAM" id="SSF46785">
    <property type="entry name" value="Winged helix' DNA-binding domain"/>
    <property type="match status" value="1"/>
</dbReference>
<reference evidence="6" key="1">
    <citation type="journal article" date="2014" name="Int. J. Syst. Evol. Microbiol.">
        <title>Complete genome sequence of Corynebacterium casei LMG S-19264T (=DSM 44701T), isolated from a smear-ripened cheese.</title>
        <authorList>
            <consortium name="US DOE Joint Genome Institute (JGI-PGF)"/>
            <person name="Walter F."/>
            <person name="Albersmeier A."/>
            <person name="Kalinowski J."/>
            <person name="Ruckert C."/>
        </authorList>
    </citation>
    <scope>NUCLEOTIDE SEQUENCE</scope>
    <source>
        <strain evidence="6">CGMCC 1.16548</strain>
    </source>
</reference>
<dbReference type="SMART" id="SM00346">
    <property type="entry name" value="HTH_ICLR"/>
    <property type="match status" value="1"/>
</dbReference>
<dbReference type="GO" id="GO:0003677">
    <property type="term" value="F:DNA binding"/>
    <property type="evidence" value="ECO:0007669"/>
    <property type="project" value="UniProtKB-KW"/>
</dbReference>
<dbReference type="GO" id="GO:0003700">
    <property type="term" value="F:DNA-binding transcription factor activity"/>
    <property type="evidence" value="ECO:0007669"/>
    <property type="project" value="TreeGrafter"/>
</dbReference>
<feature type="domain" description="HTH iclR-type" evidence="4">
    <location>
        <begin position="10"/>
        <end position="72"/>
    </location>
</feature>